<keyword evidence="3" id="KW-1003">Cell membrane</keyword>
<evidence type="ECO:0000259" key="10">
    <source>
        <dbReference type="PROSITE" id="PS50928"/>
    </source>
</evidence>
<dbReference type="AlphaFoldDB" id="A0A432X9Y3"/>
<proteinExistence type="inferred from homology"/>
<reference evidence="11 12" key="1">
    <citation type="journal article" date="2011" name="Front. Microbiol.">
        <title>Genomic signatures of strain selection and enhancement in Bacillus atrophaeus var. globigii, a historical biowarfare simulant.</title>
        <authorList>
            <person name="Gibbons H.S."/>
            <person name="Broomall S.M."/>
            <person name="McNew L.A."/>
            <person name="Daligault H."/>
            <person name="Chapman C."/>
            <person name="Bruce D."/>
            <person name="Karavis M."/>
            <person name="Krepps M."/>
            <person name="McGregor P.A."/>
            <person name="Hong C."/>
            <person name="Park K.H."/>
            <person name="Akmal A."/>
            <person name="Feldman A."/>
            <person name="Lin J.S."/>
            <person name="Chang W.E."/>
            <person name="Higgs B.W."/>
            <person name="Demirev P."/>
            <person name="Lindquist J."/>
            <person name="Liem A."/>
            <person name="Fochler E."/>
            <person name="Read T.D."/>
            <person name="Tapia R."/>
            <person name="Johnson S."/>
            <person name="Bishop-Lilly K.A."/>
            <person name="Detter C."/>
            <person name="Han C."/>
            <person name="Sozhamannan S."/>
            <person name="Rosenzweig C.N."/>
            <person name="Skowronski E.W."/>
        </authorList>
    </citation>
    <scope>NUCLEOTIDE SEQUENCE [LARGE SCALE GENOMIC DNA]</scope>
    <source>
        <strain evidence="11 12">AIT1</strain>
    </source>
</reference>
<protein>
    <submittedName>
        <fullName evidence="11">Peptide ABC transporter permease</fullName>
    </submittedName>
</protein>
<evidence type="ECO:0000256" key="7">
    <source>
        <dbReference type="ARBA" id="ARBA00023136"/>
    </source>
</evidence>
<keyword evidence="7 9" id="KW-0472">Membrane</keyword>
<keyword evidence="12" id="KW-1185">Reference proteome</keyword>
<accession>A0A432X9Y3</accession>
<dbReference type="InterPro" id="IPR050366">
    <property type="entry name" value="BP-dependent_transpt_permease"/>
</dbReference>
<comment type="similarity">
    <text evidence="8">Belongs to the binding-protein-dependent transport system permease family. OppBC subfamily.</text>
</comment>
<evidence type="ECO:0000256" key="3">
    <source>
        <dbReference type="ARBA" id="ARBA00022475"/>
    </source>
</evidence>
<feature type="transmembrane region" description="Helical" evidence="9">
    <location>
        <begin position="130"/>
        <end position="151"/>
    </location>
</feature>
<dbReference type="Pfam" id="PF00528">
    <property type="entry name" value="BPD_transp_1"/>
    <property type="match status" value="1"/>
</dbReference>
<evidence type="ECO:0000256" key="9">
    <source>
        <dbReference type="RuleBase" id="RU363032"/>
    </source>
</evidence>
<dbReference type="PROSITE" id="PS50928">
    <property type="entry name" value="ABC_TM1"/>
    <property type="match status" value="1"/>
</dbReference>
<sequence>MRHDELYYEERNPSPLTQAWLDFKVQPLARAALYMLCFLLFISLFGPWLAPFGANEQFADALFLPPAWSNDGDLRFLLGTDTLGRDMISRILHGARYSFGLPLLIVCITGAIGITIGAMVAMSVGVASMSFQHILSALLSIPSLLLALIIIAVIGPGLFNAALAISLIFIPQFILVTRDVVLEELSKDYVVASRLNGVTSTYLFFSVILPNIVKPLVTQFSLALSAAILDIAALGFLGLGAQAPVPEWGAMLAVSLEYAYNTPWVMALPGLALFLTLGSVNIVGERLRATLRARMEH</sequence>
<keyword evidence="2 9" id="KW-0813">Transport</keyword>
<feature type="transmembrane region" description="Helical" evidence="9">
    <location>
        <begin position="31"/>
        <end position="50"/>
    </location>
</feature>
<dbReference type="Proteomes" id="UP000286976">
    <property type="component" value="Unassembled WGS sequence"/>
</dbReference>
<keyword evidence="4" id="KW-0997">Cell inner membrane</keyword>
<dbReference type="InterPro" id="IPR000515">
    <property type="entry name" value="MetI-like"/>
</dbReference>
<feature type="transmembrane region" description="Helical" evidence="9">
    <location>
        <begin position="263"/>
        <end position="284"/>
    </location>
</feature>
<dbReference type="Gene3D" id="1.10.3720.10">
    <property type="entry name" value="MetI-like"/>
    <property type="match status" value="1"/>
</dbReference>
<feature type="domain" description="ABC transmembrane type-1" evidence="10">
    <location>
        <begin position="99"/>
        <end position="284"/>
    </location>
</feature>
<dbReference type="GO" id="GO:0055085">
    <property type="term" value="P:transmembrane transport"/>
    <property type="evidence" value="ECO:0007669"/>
    <property type="project" value="InterPro"/>
</dbReference>
<dbReference type="Pfam" id="PF12911">
    <property type="entry name" value="OppC_N"/>
    <property type="match status" value="1"/>
</dbReference>
<feature type="transmembrane region" description="Helical" evidence="9">
    <location>
        <begin position="195"/>
        <end position="213"/>
    </location>
</feature>
<feature type="transmembrane region" description="Helical" evidence="9">
    <location>
        <begin position="99"/>
        <end position="124"/>
    </location>
</feature>
<dbReference type="InterPro" id="IPR025966">
    <property type="entry name" value="OppC_N"/>
</dbReference>
<evidence type="ECO:0000256" key="5">
    <source>
        <dbReference type="ARBA" id="ARBA00022692"/>
    </source>
</evidence>
<dbReference type="PANTHER" id="PTHR43386">
    <property type="entry name" value="OLIGOPEPTIDE TRANSPORT SYSTEM PERMEASE PROTEIN APPC"/>
    <property type="match status" value="1"/>
</dbReference>
<dbReference type="OrthoDB" id="9805884at2"/>
<dbReference type="PANTHER" id="PTHR43386:SF5">
    <property type="entry name" value="PUTRESCINE EXPORT SYSTEM PERMEASE PROTEIN SAPC"/>
    <property type="match status" value="1"/>
</dbReference>
<feature type="transmembrane region" description="Helical" evidence="9">
    <location>
        <begin position="220"/>
        <end position="243"/>
    </location>
</feature>
<dbReference type="InterPro" id="IPR035906">
    <property type="entry name" value="MetI-like_sf"/>
</dbReference>
<evidence type="ECO:0000256" key="1">
    <source>
        <dbReference type="ARBA" id="ARBA00004429"/>
    </source>
</evidence>
<evidence type="ECO:0000256" key="2">
    <source>
        <dbReference type="ARBA" id="ARBA00022448"/>
    </source>
</evidence>
<dbReference type="EMBL" id="PIPQ01000001">
    <property type="protein sequence ID" value="RUO44208.1"/>
    <property type="molecule type" value="Genomic_DNA"/>
</dbReference>
<dbReference type="GO" id="GO:0005886">
    <property type="term" value="C:plasma membrane"/>
    <property type="evidence" value="ECO:0007669"/>
    <property type="project" value="UniProtKB-SubCell"/>
</dbReference>
<evidence type="ECO:0000313" key="12">
    <source>
        <dbReference type="Proteomes" id="UP000286976"/>
    </source>
</evidence>
<comment type="subcellular location">
    <subcellularLocation>
        <location evidence="1">Cell inner membrane</location>
        <topology evidence="1">Multi-pass membrane protein</topology>
    </subcellularLocation>
    <subcellularLocation>
        <location evidence="9">Cell membrane</location>
        <topology evidence="9">Multi-pass membrane protein</topology>
    </subcellularLocation>
</comment>
<evidence type="ECO:0000256" key="4">
    <source>
        <dbReference type="ARBA" id="ARBA00022519"/>
    </source>
</evidence>
<name>A0A432X9Y3_9GAMM</name>
<dbReference type="CDD" id="cd06261">
    <property type="entry name" value="TM_PBP2"/>
    <property type="match status" value="1"/>
</dbReference>
<evidence type="ECO:0000313" key="11">
    <source>
        <dbReference type="EMBL" id="RUO44208.1"/>
    </source>
</evidence>
<comment type="caution">
    <text evidence="11">The sequence shown here is derived from an EMBL/GenBank/DDBJ whole genome shotgun (WGS) entry which is preliminary data.</text>
</comment>
<dbReference type="SUPFAM" id="SSF161098">
    <property type="entry name" value="MetI-like"/>
    <property type="match status" value="1"/>
</dbReference>
<dbReference type="RefSeq" id="WP_126756604.1">
    <property type="nucleotide sequence ID" value="NZ_PIPQ01000001.1"/>
</dbReference>
<gene>
    <name evidence="11" type="ORF">CWE15_03305</name>
</gene>
<evidence type="ECO:0000256" key="6">
    <source>
        <dbReference type="ARBA" id="ARBA00022989"/>
    </source>
</evidence>
<evidence type="ECO:0000256" key="8">
    <source>
        <dbReference type="ARBA" id="ARBA00024202"/>
    </source>
</evidence>
<feature type="transmembrane region" description="Helical" evidence="9">
    <location>
        <begin position="158"/>
        <end position="175"/>
    </location>
</feature>
<keyword evidence="5 9" id="KW-0812">Transmembrane</keyword>
<keyword evidence="6 9" id="KW-1133">Transmembrane helix</keyword>
<organism evidence="11 12">
    <name type="scientific">Aliidiomarina taiwanensis</name>
    <dbReference type="NCBI Taxonomy" id="946228"/>
    <lineage>
        <taxon>Bacteria</taxon>
        <taxon>Pseudomonadati</taxon>
        <taxon>Pseudomonadota</taxon>
        <taxon>Gammaproteobacteria</taxon>
        <taxon>Alteromonadales</taxon>
        <taxon>Idiomarinaceae</taxon>
        <taxon>Aliidiomarina</taxon>
    </lineage>
</organism>